<protein>
    <submittedName>
        <fullName evidence="2">Uncharacterized protein</fullName>
    </submittedName>
</protein>
<dbReference type="Proteomes" id="UP001497482">
    <property type="component" value="Chromosome 14"/>
</dbReference>
<organism evidence="2 3">
    <name type="scientific">Knipowitschia caucasica</name>
    <name type="common">Caucasian dwarf goby</name>
    <name type="synonym">Pomatoschistus caucasicus</name>
    <dbReference type="NCBI Taxonomy" id="637954"/>
    <lineage>
        <taxon>Eukaryota</taxon>
        <taxon>Metazoa</taxon>
        <taxon>Chordata</taxon>
        <taxon>Craniata</taxon>
        <taxon>Vertebrata</taxon>
        <taxon>Euteleostomi</taxon>
        <taxon>Actinopterygii</taxon>
        <taxon>Neopterygii</taxon>
        <taxon>Teleostei</taxon>
        <taxon>Neoteleostei</taxon>
        <taxon>Acanthomorphata</taxon>
        <taxon>Gobiaria</taxon>
        <taxon>Gobiiformes</taxon>
        <taxon>Gobioidei</taxon>
        <taxon>Gobiidae</taxon>
        <taxon>Gobiinae</taxon>
        <taxon>Knipowitschia</taxon>
    </lineage>
</organism>
<dbReference type="EMBL" id="OZ035836">
    <property type="protein sequence ID" value="CAL1579250.1"/>
    <property type="molecule type" value="Genomic_DNA"/>
</dbReference>
<feature type="compositionally biased region" description="Basic and acidic residues" evidence="1">
    <location>
        <begin position="1"/>
        <end position="15"/>
    </location>
</feature>
<evidence type="ECO:0000313" key="2">
    <source>
        <dbReference type="EMBL" id="CAL1579250.1"/>
    </source>
</evidence>
<dbReference type="AlphaFoldDB" id="A0AAV2JRI5"/>
<gene>
    <name evidence="2" type="ORF">KC01_LOCUS10327</name>
</gene>
<evidence type="ECO:0000256" key="1">
    <source>
        <dbReference type="SAM" id="MobiDB-lite"/>
    </source>
</evidence>
<sequence length="87" mass="10085">MRTGHRDQSETETRSLGHKQVRPAVSSGEVREDPVTRCGSKVLRCKVLLKFYRATVRARLQEENRVKRRHHKSKGCRGFLCHEEKGV</sequence>
<feature type="region of interest" description="Disordered" evidence="1">
    <location>
        <begin position="1"/>
        <end position="33"/>
    </location>
</feature>
<reference evidence="2 3" key="1">
    <citation type="submission" date="2024-04" db="EMBL/GenBank/DDBJ databases">
        <authorList>
            <person name="Waldvogel A.-M."/>
            <person name="Schoenle A."/>
        </authorList>
    </citation>
    <scope>NUCLEOTIDE SEQUENCE [LARGE SCALE GENOMIC DNA]</scope>
</reference>
<accession>A0AAV2JRI5</accession>
<name>A0AAV2JRI5_KNICA</name>
<evidence type="ECO:0000313" key="3">
    <source>
        <dbReference type="Proteomes" id="UP001497482"/>
    </source>
</evidence>
<keyword evidence="3" id="KW-1185">Reference proteome</keyword>
<proteinExistence type="predicted"/>